<gene>
    <name evidence="3" type="ORF">CYMTET_33007</name>
</gene>
<sequence length="286" mass="31318">MTTAPLDSARARRVAYEASRAPVRATPLSHSQDDANRDFCPTTNHKRGSSARRKTIAFGLNDIQLPSPSDSKADKGLQPPLASEQAELSENKLASKVRRKTLGIGPAASTQARQRSFTEVQKSEEKLSATVAALQQQVEEAKQEAQTEIKLARASEVELKDSLEEKSIEVESLKKVSVELQQEGDALRCHLRNAAEQALLRSAVLENAGVDAVSLKPIKAGTKDVVSEMHMRNERAQKVTNMMACLTKRTESARNRLERMQGLESVTQAFFAGEPKGILTDSSNVR</sequence>
<feature type="region of interest" description="Disordered" evidence="2">
    <location>
        <begin position="1"/>
        <end position="87"/>
    </location>
</feature>
<accession>A0AAE0FDS0</accession>
<evidence type="ECO:0000313" key="3">
    <source>
        <dbReference type="EMBL" id="KAK3257921.1"/>
    </source>
</evidence>
<keyword evidence="4" id="KW-1185">Reference proteome</keyword>
<evidence type="ECO:0000313" key="4">
    <source>
        <dbReference type="Proteomes" id="UP001190700"/>
    </source>
</evidence>
<dbReference type="EMBL" id="LGRX02019971">
    <property type="protein sequence ID" value="KAK3257921.1"/>
    <property type="molecule type" value="Genomic_DNA"/>
</dbReference>
<organism evidence="3 4">
    <name type="scientific">Cymbomonas tetramitiformis</name>
    <dbReference type="NCBI Taxonomy" id="36881"/>
    <lineage>
        <taxon>Eukaryota</taxon>
        <taxon>Viridiplantae</taxon>
        <taxon>Chlorophyta</taxon>
        <taxon>Pyramimonadophyceae</taxon>
        <taxon>Pyramimonadales</taxon>
        <taxon>Pyramimonadaceae</taxon>
        <taxon>Cymbomonas</taxon>
    </lineage>
</organism>
<name>A0AAE0FDS0_9CHLO</name>
<proteinExistence type="predicted"/>
<feature type="compositionally biased region" description="Basic residues" evidence="2">
    <location>
        <begin position="44"/>
        <end position="55"/>
    </location>
</feature>
<dbReference type="AlphaFoldDB" id="A0AAE0FDS0"/>
<reference evidence="3 4" key="1">
    <citation type="journal article" date="2015" name="Genome Biol. Evol.">
        <title>Comparative Genomics of a Bacterivorous Green Alga Reveals Evolutionary Causalities and Consequences of Phago-Mixotrophic Mode of Nutrition.</title>
        <authorList>
            <person name="Burns J.A."/>
            <person name="Paasch A."/>
            <person name="Narechania A."/>
            <person name="Kim E."/>
        </authorList>
    </citation>
    <scope>NUCLEOTIDE SEQUENCE [LARGE SCALE GENOMIC DNA]</scope>
    <source>
        <strain evidence="3 4">PLY_AMNH</strain>
    </source>
</reference>
<evidence type="ECO:0000256" key="2">
    <source>
        <dbReference type="SAM" id="MobiDB-lite"/>
    </source>
</evidence>
<comment type="caution">
    <text evidence="3">The sequence shown here is derived from an EMBL/GenBank/DDBJ whole genome shotgun (WGS) entry which is preliminary data.</text>
</comment>
<dbReference type="Proteomes" id="UP001190700">
    <property type="component" value="Unassembled WGS sequence"/>
</dbReference>
<feature type="coiled-coil region" evidence="1">
    <location>
        <begin position="124"/>
        <end position="183"/>
    </location>
</feature>
<keyword evidence="1" id="KW-0175">Coiled coil</keyword>
<evidence type="ECO:0000256" key="1">
    <source>
        <dbReference type="SAM" id="Coils"/>
    </source>
</evidence>
<protein>
    <submittedName>
        <fullName evidence="3">Uncharacterized protein</fullName>
    </submittedName>
</protein>